<comment type="similarity">
    <text evidence="5">Belongs to the U2 small nuclear ribonucleoprotein A family.</text>
</comment>
<keyword evidence="2" id="KW-0433">Leucine-rich repeat</keyword>
<dbReference type="GO" id="GO:0000398">
    <property type="term" value="P:mRNA splicing, via spliceosome"/>
    <property type="evidence" value="ECO:0007669"/>
    <property type="project" value="InterPro"/>
</dbReference>
<dbReference type="PROSITE" id="PS51450">
    <property type="entry name" value="LRR"/>
    <property type="match status" value="1"/>
</dbReference>
<feature type="region of interest" description="Disordered" evidence="8">
    <location>
        <begin position="1"/>
        <end position="30"/>
    </location>
</feature>
<reference evidence="10" key="1">
    <citation type="journal article" date="2012" name="PLoS Genet.">
        <title>Comparative analysis of the genomes of two field isolates of the rice blast fungus Magnaporthe oryzae.</title>
        <authorList>
            <person name="Xue M."/>
            <person name="Yang J."/>
            <person name="Li Z."/>
            <person name="Hu S."/>
            <person name="Yao N."/>
            <person name="Dean R.A."/>
            <person name="Zhao W."/>
            <person name="Shen M."/>
            <person name="Zhang H."/>
            <person name="Li C."/>
            <person name="Liu L."/>
            <person name="Cao L."/>
            <person name="Xu X."/>
            <person name="Xing Y."/>
            <person name="Hsiang T."/>
            <person name="Zhang Z."/>
            <person name="Xu J.R."/>
            <person name="Peng Y.L."/>
        </authorList>
    </citation>
    <scope>NUCLEOTIDE SEQUENCE</scope>
    <source>
        <strain evidence="10">Y34</strain>
    </source>
</reference>
<dbReference type="PANTHER" id="PTHR10552:SF6">
    <property type="entry name" value="U2 SMALL NUCLEAR RIBONUCLEOPROTEIN A"/>
    <property type="match status" value="1"/>
</dbReference>
<dbReference type="Gene3D" id="3.80.10.10">
    <property type="entry name" value="Ribonuclease Inhibitor"/>
    <property type="match status" value="1"/>
</dbReference>
<feature type="transmembrane region" description="Helical" evidence="9">
    <location>
        <begin position="109"/>
        <end position="131"/>
    </location>
</feature>
<keyword evidence="10" id="KW-0687">Ribonucleoprotein</keyword>
<dbReference type="Pfam" id="PF14580">
    <property type="entry name" value="LRR_9"/>
    <property type="match status" value="1"/>
</dbReference>
<dbReference type="InterPro" id="IPR037185">
    <property type="entry name" value="EmrE-like"/>
</dbReference>
<keyword evidence="9" id="KW-1133">Transmembrane helix</keyword>
<keyword evidence="9" id="KW-0472">Membrane</keyword>
<dbReference type="AlphaFoldDB" id="A0AA97P7S5"/>
<feature type="transmembrane region" description="Helical" evidence="9">
    <location>
        <begin position="61"/>
        <end position="79"/>
    </location>
</feature>
<evidence type="ECO:0000256" key="9">
    <source>
        <dbReference type="SAM" id="Phobius"/>
    </source>
</evidence>
<evidence type="ECO:0000256" key="4">
    <source>
        <dbReference type="ARBA" id="ARBA00023242"/>
    </source>
</evidence>
<evidence type="ECO:0000256" key="6">
    <source>
        <dbReference type="ARBA" id="ARBA00024238"/>
    </source>
</evidence>
<feature type="compositionally biased region" description="Basic and acidic residues" evidence="8">
    <location>
        <begin position="15"/>
        <end position="24"/>
    </location>
</feature>
<evidence type="ECO:0000256" key="1">
    <source>
        <dbReference type="ARBA" id="ARBA00004123"/>
    </source>
</evidence>
<evidence type="ECO:0000313" key="10">
    <source>
        <dbReference type="EMBL" id="ELQ43494.1"/>
    </source>
</evidence>
<evidence type="ECO:0000256" key="3">
    <source>
        <dbReference type="ARBA" id="ARBA00022737"/>
    </source>
</evidence>
<evidence type="ECO:0000256" key="2">
    <source>
        <dbReference type="ARBA" id="ARBA00022614"/>
    </source>
</evidence>
<dbReference type="SUPFAM" id="SSF52058">
    <property type="entry name" value="L domain-like"/>
    <property type="match status" value="1"/>
</dbReference>
<name>A0AA97P7S5_PYRO3</name>
<evidence type="ECO:0000256" key="7">
    <source>
        <dbReference type="SAM" id="Coils"/>
    </source>
</evidence>
<dbReference type="Proteomes" id="UP000011086">
    <property type="component" value="Unassembled WGS sequence"/>
</dbReference>
<keyword evidence="7" id="KW-0175">Coiled coil</keyword>
<proteinExistence type="inferred from homology"/>
<dbReference type="InterPro" id="IPR032675">
    <property type="entry name" value="LRR_dom_sf"/>
</dbReference>
<organism evidence="10">
    <name type="scientific">Pyricularia oryzae (strain Y34)</name>
    <name type="common">Rice blast fungus</name>
    <name type="synonym">Magnaporthe oryzae</name>
    <dbReference type="NCBI Taxonomy" id="1143189"/>
    <lineage>
        <taxon>Eukaryota</taxon>
        <taxon>Fungi</taxon>
        <taxon>Dikarya</taxon>
        <taxon>Ascomycota</taxon>
        <taxon>Pezizomycotina</taxon>
        <taxon>Sordariomycetes</taxon>
        <taxon>Sordariomycetidae</taxon>
        <taxon>Magnaporthales</taxon>
        <taxon>Pyriculariaceae</taxon>
        <taxon>Pyricularia</taxon>
    </lineage>
</organism>
<dbReference type="EMBL" id="JH793959">
    <property type="protein sequence ID" value="ELQ43494.1"/>
    <property type="molecule type" value="Genomic_DNA"/>
</dbReference>
<comment type="subcellular location">
    <subcellularLocation>
        <location evidence="1">Nucleus</location>
    </subcellularLocation>
</comment>
<dbReference type="FunFam" id="3.80.10.10:FF:000026">
    <property type="entry name" value="U2 small nuclear ribonucleoprotein A"/>
    <property type="match status" value="1"/>
</dbReference>
<dbReference type="GO" id="GO:0005686">
    <property type="term" value="C:U2 snRNP"/>
    <property type="evidence" value="ECO:0007669"/>
    <property type="project" value="TreeGrafter"/>
</dbReference>
<dbReference type="InterPro" id="IPR044640">
    <property type="entry name" value="RU2A"/>
</dbReference>
<dbReference type="PANTHER" id="PTHR10552">
    <property type="entry name" value="U2 SMALL NUCLEAR RIBONUCLEOPROTEIN A"/>
    <property type="match status" value="1"/>
</dbReference>
<evidence type="ECO:0000256" key="5">
    <source>
        <dbReference type="ARBA" id="ARBA00024196"/>
    </source>
</evidence>
<dbReference type="SUPFAM" id="SSF103481">
    <property type="entry name" value="Multidrug resistance efflux transporter EmrE"/>
    <property type="match status" value="1"/>
</dbReference>
<evidence type="ECO:0000256" key="8">
    <source>
        <dbReference type="SAM" id="MobiDB-lite"/>
    </source>
</evidence>
<dbReference type="GO" id="GO:0030620">
    <property type="term" value="F:U2 snRNA binding"/>
    <property type="evidence" value="ECO:0007669"/>
    <property type="project" value="InterPro"/>
</dbReference>
<feature type="coiled-coil region" evidence="7">
    <location>
        <begin position="505"/>
        <end position="532"/>
    </location>
</feature>
<gene>
    <name evidence="10" type="ORF">OOU_Y34scaffold00149g21</name>
</gene>
<feature type="transmembrane region" description="Helical" evidence="9">
    <location>
        <begin position="143"/>
        <end position="163"/>
    </location>
</feature>
<keyword evidence="9" id="KW-0812">Transmembrane</keyword>
<dbReference type="InterPro" id="IPR001611">
    <property type="entry name" value="Leu-rich_rpt"/>
</dbReference>
<protein>
    <recommendedName>
        <fullName evidence="6">U2 small nuclear ribonucleoprotein A'</fullName>
    </recommendedName>
</protein>
<accession>A0AA97P7S5</accession>
<sequence length="552" mass="59728">MLRRRQQAVTTAAADPRDAHKRAMEPAATEQSALLAGDGPESNASGEQHPTNMTWSHRNKWIVYAVASGACAALNGVMAKLTTTELTSSFSQSIARVLGMSAIEGTVEAVVRAGFFGLNLLFNGVMWTLFTQALAKGNSTTQVSIMNTSSNFVLTALLGLVIFSESLPPLWWLGASMLVAGNVIIGRKDESCPTEAAASSAGSGYEAVPQADGVLPAEDKDDEDIPELGNLSPREEASAWLIVRLAVLSPTIFSTLPPGLASGTGAFIPPPFKPPGALHRDMLKIPGHDNPCVIGGNGKKYLFCKDTKEASYPSLSIQVKTGKERELDLRGHRIPAIENLGVAGPQDAIDFTDNDILTLGNFPLSPRIRTLLLARNRIVSIQPALANAIPNLTNLQLASNNLSELADLDPLKGFKKLTHLVLMDNPVAKKENYRYWVLWRCPSVRFLDFQKVKQAEREHATEIFGTEAEPTELALKIIGTKASSLDKAAKSANAPSTAGSKLSRIKLTDEERQRLQERIKNAKSLDEILRLEKELNEGRLPAGIHASDMMEE</sequence>
<keyword evidence="4" id="KW-0539">Nucleus</keyword>
<keyword evidence="3" id="KW-0677">Repeat</keyword>